<sequence>VSEQDIGKNVEKTGKYYIKIGEFGDIWDGWYTLNGKKIRVAIKQLRGAPAHNKKLISQLRRQLFTAGRNWRLLVHPNVCNFYGLCFDYGYLPALVVQFHENGNVMEYLQNAQEKTVPQPNRLMLILDVSNGLEYLHSQSIVHGDVRGFNILVTDSGHACLTDFGLILIIDNAEFTRHKLAGPARWSAPEILDPPEDMLGRVPYSKMTDMFAFAMTCVELATLAVPFSERKNDSAVIMHVLNDGRPELPPLLAEHEQIAGVIRHCWSRDPEQRPSASHVHAVFQKLFEESK</sequence>
<dbReference type="PROSITE" id="PS50011">
    <property type="entry name" value="PROTEIN_KINASE_DOM"/>
    <property type="match status" value="1"/>
</dbReference>
<evidence type="ECO:0000313" key="7">
    <source>
        <dbReference type="Proteomes" id="UP000294933"/>
    </source>
</evidence>
<keyword evidence="2" id="KW-0547">Nucleotide-binding</keyword>
<evidence type="ECO:0000256" key="1">
    <source>
        <dbReference type="ARBA" id="ARBA00022679"/>
    </source>
</evidence>
<dbReference type="GO" id="GO:0005524">
    <property type="term" value="F:ATP binding"/>
    <property type="evidence" value="ECO:0007669"/>
    <property type="project" value="UniProtKB-KW"/>
</dbReference>
<dbReference type="AlphaFoldDB" id="A0A4Y7Q7A4"/>
<dbReference type="Pfam" id="PF07714">
    <property type="entry name" value="PK_Tyr_Ser-Thr"/>
    <property type="match status" value="1"/>
</dbReference>
<dbReference type="PIRSF" id="PIRSF000654">
    <property type="entry name" value="Integrin-linked_kinase"/>
    <property type="match status" value="1"/>
</dbReference>
<reference evidence="6 7" key="1">
    <citation type="submission" date="2018-06" db="EMBL/GenBank/DDBJ databases">
        <title>A transcriptomic atlas of mushroom development highlights an independent origin of complex multicellularity.</title>
        <authorList>
            <consortium name="DOE Joint Genome Institute"/>
            <person name="Krizsan K."/>
            <person name="Almasi E."/>
            <person name="Merenyi Z."/>
            <person name="Sahu N."/>
            <person name="Viragh M."/>
            <person name="Koszo T."/>
            <person name="Mondo S."/>
            <person name="Kiss B."/>
            <person name="Balint B."/>
            <person name="Kues U."/>
            <person name="Barry K."/>
            <person name="Hegedus J.C."/>
            <person name="Henrissat B."/>
            <person name="Johnson J."/>
            <person name="Lipzen A."/>
            <person name="Ohm R."/>
            <person name="Nagy I."/>
            <person name="Pangilinan J."/>
            <person name="Yan J."/>
            <person name="Xiong Y."/>
            <person name="Grigoriev I.V."/>
            <person name="Hibbett D.S."/>
            <person name="Nagy L.G."/>
        </authorList>
    </citation>
    <scope>NUCLEOTIDE SEQUENCE [LARGE SCALE GENOMIC DNA]</scope>
    <source>
        <strain evidence="6 7">SZMC22713</strain>
    </source>
</reference>
<dbReference type="GO" id="GO:0004674">
    <property type="term" value="F:protein serine/threonine kinase activity"/>
    <property type="evidence" value="ECO:0007669"/>
    <property type="project" value="TreeGrafter"/>
</dbReference>
<proteinExistence type="predicted"/>
<dbReference type="OrthoDB" id="538607at2759"/>
<feature type="domain" description="Protein kinase" evidence="5">
    <location>
        <begin position="12"/>
        <end position="282"/>
    </location>
</feature>
<dbReference type="Gene3D" id="1.10.510.10">
    <property type="entry name" value="Transferase(Phosphotransferase) domain 1"/>
    <property type="match status" value="1"/>
</dbReference>
<dbReference type="VEuPathDB" id="FungiDB:BD410DRAFT_787280"/>
<dbReference type="Proteomes" id="UP000294933">
    <property type="component" value="Unassembled WGS sequence"/>
</dbReference>
<dbReference type="STRING" id="50990.A0A4Y7Q7A4"/>
<keyword evidence="4" id="KW-0067">ATP-binding</keyword>
<dbReference type="InterPro" id="IPR001245">
    <property type="entry name" value="Ser-Thr/Tyr_kinase_cat_dom"/>
</dbReference>
<dbReference type="InterPro" id="IPR051681">
    <property type="entry name" value="Ser/Thr_Kinases-Pseudokinases"/>
</dbReference>
<gene>
    <name evidence="6" type="ORF">BD410DRAFT_787280</name>
</gene>
<evidence type="ECO:0000259" key="5">
    <source>
        <dbReference type="PROSITE" id="PS50011"/>
    </source>
</evidence>
<dbReference type="SUPFAM" id="SSF56112">
    <property type="entry name" value="Protein kinase-like (PK-like)"/>
    <property type="match status" value="1"/>
</dbReference>
<feature type="non-terminal residue" evidence="6">
    <location>
        <position position="1"/>
    </location>
</feature>
<keyword evidence="3 6" id="KW-0418">Kinase</keyword>
<evidence type="ECO:0000256" key="4">
    <source>
        <dbReference type="ARBA" id="ARBA00022840"/>
    </source>
</evidence>
<keyword evidence="1" id="KW-0808">Transferase</keyword>
<name>A0A4Y7Q7A4_9AGAM</name>
<organism evidence="6 7">
    <name type="scientific">Rickenella mellea</name>
    <dbReference type="NCBI Taxonomy" id="50990"/>
    <lineage>
        <taxon>Eukaryota</taxon>
        <taxon>Fungi</taxon>
        <taxon>Dikarya</taxon>
        <taxon>Basidiomycota</taxon>
        <taxon>Agaricomycotina</taxon>
        <taxon>Agaricomycetes</taxon>
        <taxon>Hymenochaetales</taxon>
        <taxon>Rickenellaceae</taxon>
        <taxon>Rickenella</taxon>
    </lineage>
</organism>
<dbReference type="PANTHER" id="PTHR44329">
    <property type="entry name" value="SERINE/THREONINE-PROTEIN KINASE TNNI3K-RELATED"/>
    <property type="match status" value="1"/>
</dbReference>
<feature type="non-terminal residue" evidence="6">
    <location>
        <position position="290"/>
    </location>
</feature>
<dbReference type="EMBL" id="ML170170">
    <property type="protein sequence ID" value="TDL23444.1"/>
    <property type="molecule type" value="Genomic_DNA"/>
</dbReference>
<evidence type="ECO:0000256" key="2">
    <source>
        <dbReference type="ARBA" id="ARBA00022741"/>
    </source>
</evidence>
<dbReference type="PANTHER" id="PTHR44329:SF288">
    <property type="entry name" value="MITOGEN-ACTIVATED PROTEIN KINASE KINASE KINASE 20"/>
    <property type="match status" value="1"/>
</dbReference>
<dbReference type="InterPro" id="IPR011009">
    <property type="entry name" value="Kinase-like_dom_sf"/>
</dbReference>
<protein>
    <submittedName>
        <fullName evidence="6">Kinase-like protein</fullName>
    </submittedName>
</protein>
<dbReference type="InterPro" id="IPR000719">
    <property type="entry name" value="Prot_kinase_dom"/>
</dbReference>
<keyword evidence="7" id="KW-1185">Reference proteome</keyword>
<evidence type="ECO:0000313" key="6">
    <source>
        <dbReference type="EMBL" id="TDL23444.1"/>
    </source>
</evidence>
<evidence type="ECO:0000256" key="3">
    <source>
        <dbReference type="ARBA" id="ARBA00022777"/>
    </source>
</evidence>
<accession>A0A4Y7Q7A4</accession>